<keyword evidence="1 4" id="KW-0808">Transferase</keyword>
<dbReference type="CDD" id="cd04301">
    <property type="entry name" value="NAT_SF"/>
    <property type="match status" value="1"/>
</dbReference>
<proteinExistence type="predicted"/>
<evidence type="ECO:0000256" key="2">
    <source>
        <dbReference type="ARBA" id="ARBA00023315"/>
    </source>
</evidence>
<dbReference type="OrthoDB" id="9805924at2"/>
<evidence type="ECO:0000256" key="1">
    <source>
        <dbReference type="ARBA" id="ARBA00022679"/>
    </source>
</evidence>
<dbReference type="RefSeq" id="WP_057789508.1">
    <property type="nucleotide sequence ID" value="NZ_LAXJ01000002.1"/>
</dbReference>
<keyword evidence="5" id="KW-1185">Reference proteome</keyword>
<dbReference type="GO" id="GO:0008080">
    <property type="term" value="F:N-acetyltransferase activity"/>
    <property type="evidence" value="ECO:0007669"/>
    <property type="project" value="UniProtKB-ARBA"/>
</dbReference>
<dbReference type="AlphaFoldDB" id="A0A0T5P084"/>
<dbReference type="PANTHER" id="PTHR10545">
    <property type="entry name" value="DIAMINE N-ACETYLTRANSFERASE"/>
    <property type="match status" value="1"/>
</dbReference>
<protein>
    <submittedName>
        <fullName evidence="4">Acetyltransferase</fullName>
    </submittedName>
</protein>
<dbReference type="EMBL" id="LAXJ01000002">
    <property type="protein sequence ID" value="KRS14399.1"/>
    <property type="molecule type" value="Genomic_DNA"/>
</dbReference>
<sequence>MTKLTLAATEDMERLVPLVAAFHQEEGIVQDDATRREALAPLLEGSPYGCVYLAGPRRAPIGYVTISFGWSLEFGGLDGFVDEIFIRPGVRGRGIGSEILLTLPKTLATAGMKAIHLEVGRDNAKARRIYEKLRFEPRENYILMTRKL</sequence>
<evidence type="ECO:0000313" key="4">
    <source>
        <dbReference type="EMBL" id="KRS14399.1"/>
    </source>
</evidence>
<gene>
    <name evidence="4" type="ORF">XM53_01345</name>
</gene>
<dbReference type="InterPro" id="IPR016181">
    <property type="entry name" value="Acyl_CoA_acyltransferase"/>
</dbReference>
<dbReference type="InterPro" id="IPR051016">
    <property type="entry name" value="Diverse_Substrate_AcTransf"/>
</dbReference>
<dbReference type="PATRIC" id="fig|1641875.4.peg.1356"/>
<dbReference type="Proteomes" id="UP000051295">
    <property type="component" value="Unassembled WGS sequence"/>
</dbReference>
<accession>A0A0T5P084</accession>
<comment type="caution">
    <text evidence="4">The sequence shown here is derived from an EMBL/GenBank/DDBJ whole genome shotgun (WGS) entry which is preliminary data.</text>
</comment>
<dbReference type="PANTHER" id="PTHR10545:SF29">
    <property type="entry name" value="GH14572P-RELATED"/>
    <property type="match status" value="1"/>
</dbReference>
<name>A0A0T5P084_9RHOB</name>
<dbReference type="Pfam" id="PF00583">
    <property type="entry name" value="Acetyltransf_1"/>
    <property type="match status" value="1"/>
</dbReference>
<dbReference type="SUPFAM" id="SSF55729">
    <property type="entry name" value="Acyl-CoA N-acyltransferases (Nat)"/>
    <property type="match status" value="1"/>
</dbReference>
<evidence type="ECO:0000259" key="3">
    <source>
        <dbReference type="PROSITE" id="PS51186"/>
    </source>
</evidence>
<evidence type="ECO:0000313" key="5">
    <source>
        <dbReference type="Proteomes" id="UP000051295"/>
    </source>
</evidence>
<dbReference type="InterPro" id="IPR000182">
    <property type="entry name" value="GNAT_dom"/>
</dbReference>
<dbReference type="Gene3D" id="3.40.630.30">
    <property type="match status" value="1"/>
</dbReference>
<feature type="domain" description="N-acetyltransferase" evidence="3">
    <location>
        <begin position="2"/>
        <end position="148"/>
    </location>
</feature>
<reference evidence="4 5" key="1">
    <citation type="submission" date="2015-04" db="EMBL/GenBank/DDBJ databases">
        <title>The draft genome sequence of Roseovarius sp.R12b.</title>
        <authorList>
            <person name="Li G."/>
            <person name="Lai Q."/>
            <person name="Shao Z."/>
            <person name="Yan P."/>
        </authorList>
    </citation>
    <scope>NUCLEOTIDE SEQUENCE [LARGE SCALE GENOMIC DNA]</scope>
    <source>
        <strain evidence="4 5">R12B</strain>
    </source>
</reference>
<keyword evidence="2" id="KW-0012">Acyltransferase</keyword>
<organism evidence="4 5">
    <name type="scientific">Roseovarius atlanticus</name>
    <dbReference type="NCBI Taxonomy" id="1641875"/>
    <lineage>
        <taxon>Bacteria</taxon>
        <taxon>Pseudomonadati</taxon>
        <taxon>Pseudomonadota</taxon>
        <taxon>Alphaproteobacteria</taxon>
        <taxon>Rhodobacterales</taxon>
        <taxon>Roseobacteraceae</taxon>
        <taxon>Roseovarius</taxon>
    </lineage>
</organism>
<dbReference type="PROSITE" id="PS51186">
    <property type="entry name" value="GNAT"/>
    <property type="match status" value="1"/>
</dbReference>
<dbReference type="STRING" id="1641875.XM53_01345"/>